<comment type="similarity">
    <text evidence="3 12">Belongs to the Casparian strip membrane proteins (CASP) family.</text>
</comment>
<feature type="transmembrane region" description="Helical" evidence="12">
    <location>
        <begin position="116"/>
        <end position="142"/>
    </location>
</feature>
<comment type="caution">
    <text evidence="16">The sequence shown here is derived from an EMBL/GenBank/DDBJ whole genome shotgun (WGS) entry which is preliminary data.</text>
</comment>
<evidence type="ECO:0000313" key="17">
    <source>
        <dbReference type="Proteomes" id="UP000743370"/>
    </source>
</evidence>
<feature type="coiled-coil region" evidence="13">
    <location>
        <begin position="279"/>
        <end position="309"/>
    </location>
</feature>
<keyword evidence="10" id="KW-0804">Transcription</keyword>
<feature type="transmembrane region" description="Helical" evidence="12">
    <location>
        <begin position="80"/>
        <end position="104"/>
    </location>
</feature>
<dbReference type="InterPro" id="IPR011598">
    <property type="entry name" value="bHLH_dom"/>
</dbReference>
<gene>
    <name evidence="16" type="ORF">HKW66_Vig0020140</name>
</gene>
<dbReference type="Gene3D" id="4.10.280.10">
    <property type="entry name" value="Helix-loop-helix DNA-binding domain"/>
    <property type="match status" value="1"/>
</dbReference>
<dbReference type="Pfam" id="PF00010">
    <property type="entry name" value="HLH"/>
    <property type="match status" value="1"/>
</dbReference>
<feature type="domain" description="BHLH" evidence="15">
    <location>
        <begin position="239"/>
        <end position="289"/>
    </location>
</feature>
<keyword evidence="7 12" id="KW-1133">Transmembrane helix</keyword>
<proteinExistence type="inferred from homology"/>
<dbReference type="InterPro" id="IPR006702">
    <property type="entry name" value="CASP_dom"/>
</dbReference>
<organism evidence="16 17">
    <name type="scientific">Phaseolus angularis</name>
    <name type="common">Azuki bean</name>
    <name type="synonym">Vigna angularis</name>
    <dbReference type="NCBI Taxonomy" id="3914"/>
    <lineage>
        <taxon>Eukaryota</taxon>
        <taxon>Viridiplantae</taxon>
        <taxon>Streptophyta</taxon>
        <taxon>Embryophyta</taxon>
        <taxon>Tracheophyta</taxon>
        <taxon>Spermatophyta</taxon>
        <taxon>Magnoliopsida</taxon>
        <taxon>eudicotyledons</taxon>
        <taxon>Gunneridae</taxon>
        <taxon>Pentapetalae</taxon>
        <taxon>rosids</taxon>
        <taxon>fabids</taxon>
        <taxon>Fabales</taxon>
        <taxon>Fabaceae</taxon>
        <taxon>Papilionoideae</taxon>
        <taxon>50 kb inversion clade</taxon>
        <taxon>NPAAA clade</taxon>
        <taxon>indigoferoid/millettioid clade</taxon>
        <taxon>Phaseoleae</taxon>
        <taxon>Vigna</taxon>
    </lineage>
</organism>
<keyword evidence="13" id="KW-0175">Coiled coil</keyword>
<evidence type="ECO:0000256" key="14">
    <source>
        <dbReference type="SAM" id="MobiDB-lite"/>
    </source>
</evidence>
<evidence type="ECO:0000256" key="4">
    <source>
        <dbReference type="ARBA" id="ARBA00011489"/>
    </source>
</evidence>
<keyword evidence="5 12" id="KW-1003">Cell membrane</keyword>
<evidence type="ECO:0000256" key="11">
    <source>
        <dbReference type="ARBA" id="ARBA00023242"/>
    </source>
</evidence>
<dbReference type="GO" id="GO:0046983">
    <property type="term" value="F:protein dimerization activity"/>
    <property type="evidence" value="ECO:0007669"/>
    <property type="project" value="InterPro"/>
</dbReference>
<evidence type="ECO:0000256" key="7">
    <source>
        <dbReference type="ARBA" id="ARBA00022989"/>
    </source>
</evidence>
<comment type="subunit">
    <text evidence="4 12">Homodimer and heterodimers.</text>
</comment>
<evidence type="ECO:0000259" key="15">
    <source>
        <dbReference type="PROSITE" id="PS50888"/>
    </source>
</evidence>
<dbReference type="GO" id="GO:0005634">
    <property type="term" value="C:nucleus"/>
    <property type="evidence" value="ECO:0007669"/>
    <property type="project" value="UniProtKB-SubCell"/>
</dbReference>
<reference evidence="16 17" key="1">
    <citation type="submission" date="2020-05" db="EMBL/GenBank/DDBJ databases">
        <title>Vigna angularis (adzuki bean) Var. LongXiaoDou No. 4 denovo assembly.</title>
        <authorList>
            <person name="Xiang H."/>
        </authorList>
    </citation>
    <scope>NUCLEOTIDE SEQUENCE [LARGE SCALE GENOMIC DNA]</scope>
    <source>
        <tissue evidence="16">Leaf</tissue>
    </source>
</reference>
<keyword evidence="11" id="KW-0539">Nucleus</keyword>
<dbReference type="GO" id="GO:0005886">
    <property type="term" value="C:plasma membrane"/>
    <property type="evidence" value="ECO:0007669"/>
    <property type="project" value="UniProtKB-SubCell"/>
</dbReference>
<dbReference type="SUPFAM" id="SSF47459">
    <property type="entry name" value="HLH, helix-loop-helix DNA-binding domain"/>
    <property type="match status" value="1"/>
</dbReference>
<dbReference type="AlphaFoldDB" id="A0A8T0L6I9"/>
<dbReference type="InterPro" id="IPR044173">
    <property type="entry name" value="CASPL"/>
</dbReference>
<dbReference type="EMBL" id="JABFOF010000001">
    <property type="protein sequence ID" value="KAG2407192.1"/>
    <property type="molecule type" value="Genomic_DNA"/>
</dbReference>
<evidence type="ECO:0000256" key="9">
    <source>
        <dbReference type="ARBA" id="ARBA00023136"/>
    </source>
</evidence>
<feature type="region of interest" description="Disordered" evidence="14">
    <location>
        <begin position="195"/>
        <end position="214"/>
    </location>
</feature>
<dbReference type="Proteomes" id="UP000743370">
    <property type="component" value="Unassembled WGS sequence"/>
</dbReference>
<evidence type="ECO:0000313" key="16">
    <source>
        <dbReference type="EMBL" id="KAG2407192.1"/>
    </source>
</evidence>
<keyword evidence="9 12" id="KW-0472">Membrane</keyword>
<dbReference type="PANTHER" id="PTHR36488:SF8">
    <property type="entry name" value="CASP-LIKE PROTEIN 1U1"/>
    <property type="match status" value="1"/>
</dbReference>
<evidence type="ECO:0000256" key="6">
    <source>
        <dbReference type="ARBA" id="ARBA00022692"/>
    </source>
</evidence>
<protein>
    <recommendedName>
        <fullName evidence="12">CASP-like protein</fullName>
    </recommendedName>
</protein>
<evidence type="ECO:0000256" key="1">
    <source>
        <dbReference type="ARBA" id="ARBA00004123"/>
    </source>
</evidence>
<evidence type="ECO:0000256" key="8">
    <source>
        <dbReference type="ARBA" id="ARBA00023015"/>
    </source>
</evidence>
<dbReference type="PANTHER" id="PTHR36488">
    <property type="entry name" value="CASP-LIKE PROTEIN 1U1"/>
    <property type="match status" value="1"/>
</dbReference>
<feature type="transmembrane region" description="Helical" evidence="12">
    <location>
        <begin position="30"/>
        <end position="48"/>
    </location>
</feature>
<comment type="subcellular location">
    <subcellularLocation>
        <location evidence="2 12">Cell membrane</location>
        <topology evidence="2 12">Multi-pass membrane protein</topology>
    </subcellularLocation>
    <subcellularLocation>
        <location evidence="1">Nucleus</location>
    </subcellularLocation>
</comment>
<keyword evidence="8" id="KW-0805">Transcription regulation</keyword>
<dbReference type="InterPro" id="IPR036638">
    <property type="entry name" value="HLH_DNA-bd_sf"/>
</dbReference>
<feature type="transmembrane region" description="Helical" evidence="12">
    <location>
        <begin position="162"/>
        <end position="184"/>
    </location>
</feature>
<dbReference type="NCBIfam" id="TIGR01569">
    <property type="entry name" value="A_tha_TIGR01569"/>
    <property type="match status" value="1"/>
</dbReference>
<dbReference type="PROSITE" id="PS50888">
    <property type="entry name" value="BHLH"/>
    <property type="match status" value="1"/>
</dbReference>
<dbReference type="Pfam" id="PF04535">
    <property type="entry name" value="CASP_dom"/>
    <property type="match status" value="1"/>
</dbReference>
<evidence type="ECO:0000256" key="2">
    <source>
        <dbReference type="ARBA" id="ARBA00004651"/>
    </source>
</evidence>
<dbReference type="InterPro" id="IPR006459">
    <property type="entry name" value="CASP/CASPL"/>
</dbReference>
<evidence type="ECO:0000256" key="10">
    <source>
        <dbReference type="ARBA" id="ARBA00023163"/>
    </source>
</evidence>
<feature type="compositionally biased region" description="Low complexity" evidence="14">
    <location>
        <begin position="203"/>
        <end position="214"/>
    </location>
</feature>
<evidence type="ECO:0000256" key="13">
    <source>
        <dbReference type="SAM" id="Coils"/>
    </source>
</evidence>
<evidence type="ECO:0000256" key="12">
    <source>
        <dbReference type="RuleBase" id="RU361233"/>
    </source>
</evidence>
<name>A0A8T0L6I9_PHAAN</name>
<evidence type="ECO:0000256" key="3">
    <source>
        <dbReference type="ARBA" id="ARBA00007651"/>
    </source>
</evidence>
<keyword evidence="6 12" id="KW-0812">Transmembrane</keyword>
<sequence>MEVFIREAGMVWKAESKEMGKAVTLSASDLLMRLLAFILTLAAAIVIATDKQTKVVPIQISDSLPPFHLPLTAKWDQMSAILYFLVTNAIACTYGALTLVVAVVNRGKSKGLWTVMTVLDAFMVALLFSGNGAAAAVGVLGYKGNSHVNWKKVCNVFDKFCGQMAVSIGVSLIGSLAFLLLVVIPVMQGHTTKKETETHSTMPPFSQIPPSSSSFLHPSTIAEATANTTSRKRVKRTSHSNCGSVNMERERRSKMTQMFTQLQTSVPGLLPQATREVIINETIGYIKELEKKKQRLEELKKLKETMKGVEGSTVECGNNNRNCSLVVTVSDNVAFFGIQWMPRPGLVTQILKVFCNHQAEILAANVTVNNGKLILAITALVQNNGNCVVEKIKREIMGL</sequence>
<accession>A0A8T0L6I9</accession>
<dbReference type="SMART" id="SM00353">
    <property type="entry name" value="HLH"/>
    <property type="match status" value="1"/>
</dbReference>
<evidence type="ECO:0000256" key="5">
    <source>
        <dbReference type="ARBA" id="ARBA00022475"/>
    </source>
</evidence>